<evidence type="ECO:0000313" key="9">
    <source>
        <dbReference type="Proteomes" id="UP000431401"/>
    </source>
</evidence>
<dbReference type="RefSeq" id="WP_153341197.1">
    <property type="nucleotide sequence ID" value="NZ_WEGI01000004.1"/>
</dbReference>
<dbReference type="Proteomes" id="UP000431401">
    <property type="component" value="Unassembled WGS sequence"/>
</dbReference>
<comment type="subcellular location">
    <subcellularLocation>
        <location evidence="1">Cytoplasm</location>
    </subcellularLocation>
</comment>
<dbReference type="PANTHER" id="PTHR42930:SF3">
    <property type="entry name" value="PHOSPHATE-SPECIFIC TRANSPORT SYSTEM ACCESSORY PROTEIN PHOU"/>
    <property type="match status" value="1"/>
</dbReference>
<evidence type="ECO:0000256" key="6">
    <source>
        <dbReference type="ARBA" id="ARBA00022592"/>
    </source>
</evidence>
<dbReference type="Gene3D" id="1.20.58.220">
    <property type="entry name" value="Phosphate transport system protein phou homolog 2, domain 2"/>
    <property type="match status" value="1"/>
</dbReference>
<comment type="similarity">
    <text evidence="2">Belongs to the PhoU family.</text>
</comment>
<dbReference type="GO" id="GO:0030643">
    <property type="term" value="P:intracellular phosphate ion homeostasis"/>
    <property type="evidence" value="ECO:0007669"/>
    <property type="project" value="InterPro"/>
</dbReference>
<dbReference type="InterPro" id="IPR026022">
    <property type="entry name" value="PhoU_dom"/>
</dbReference>
<keyword evidence="5" id="KW-0963">Cytoplasm</keyword>
<feature type="domain" description="PhoU" evidence="7">
    <location>
        <begin position="128"/>
        <end position="203"/>
    </location>
</feature>
<name>A0A7K0DM83_9NOCA</name>
<evidence type="ECO:0000256" key="3">
    <source>
        <dbReference type="ARBA" id="ARBA00011738"/>
    </source>
</evidence>
<dbReference type="GO" id="GO:0006817">
    <property type="term" value="P:phosphate ion transport"/>
    <property type="evidence" value="ECO:0007669"/>
    <property type="project" value="UniProtKB-KW"/>
</dbReference>
<sequence length="224" mass="24234">MRTQYHENLQELAELLHAMCLRDRDVVAAATDALLSADLLESEAAIDLGREVEIMHQEAEREAVRLLALQAPVAGELRQVVTAIQLTGNLKRMAALATHIAAAARRRHPEFVVPEPARPVIAALGAAAVGIAGSAAAALASGDPEIAASLDQQDDTVDRLHERLLATVLDPDWSYGITTAVDITLLGRYYERFADNAVDVGRRTIFLATGETADRWIPTDRTGR</sequence>
<dbReference type="InterPro" id="IPR028366">
    <property type="entry name" value="PhoU"/>
</dbReference>
<comment type="subunit">
    <text evidence="3">Homodimer.</text>
</comment>
<evidence type="ECO:0000256" key="1">
    <source>
        <dbReference type="ARBA" id="ARBA00004496"/>
    </source>
</evidence>
<evidence type="ECO:0000313" key="8">
    <source>
        <dbReference type="EMBL" id="MQY26798.1"/>
    </source>
</evidence>
<dbReference type="GO" id="GO:0005737">
    <property type="term" value="C:cytoplasm"/>
    <property type="evidence" value="ECO:0007669"/>
    <property type="project" value="UniProtKB-SubCell"/>
</dbReference>
<keyword evidence="6" id="KW-0592">Phosphate transport</keyword>
<dbReference type="PANTHER" id="PTHR42930">
    <property type="entry name" value="PHOSPHATE-SPECIFIC TRANSPORT SYSTEM ACCESSORY PROTEIN PHOU"/>
    <property type="match status" value="1"/>
</dbReference>
<reference evidence="8 9" key="1">
    <citation type="submission" date="2019-10" db="EMBL/GenBank/DDBJ databases">
        <title>Nocardia macrotermitis sp. nov. and Nocardia aurantia sp. nov., isolated from the gut of fungus growing-termite Macrotermes natalensis.</title>
        <authorList>
            <person name="Benndorf R."/>
            <person name="Schwitalla J."/>
            <person name="Martin K."/>
            <person name="De Beer W."/>
            <person name="Kaster A.-K."/>
            <person name="Vollmers J."/>
            <person name="Poulsen M."/>
            <person name="Beemelmanns C."/>
        </authorList>
    </citation>
    <scope>NUCLEOTIDE SEQUENCE [LARGE SCALE GENOMIC DNA]</scope>
    <source>
        <strain evidence="8 9">RB56</strain>
    </source>
</reference>
<dbReference type="OrthoDB" id="9814256at2"/>
<dbReference type="AlphaFoldDB" id="A0A7K0DM83"/>
<evidence type="ECO:0000259" key="7">
    <source>
        <dbReference type="Pfam" id="PF01895"/>
    </source>
</evidence>
<dbReference type="EMBL" id="WEGI01000004">
    <property type="protein sequence ID" value="MQY26798.1"/>
    <property type="molecule type" value="Genomic_DNA"/>
</dbReference>
<dbReference type="SUPFAM" id="SSF109755">
    <property type="entry name" value="PhoU-like"/>
    <property type="match status" value="1"/>
</dbReference>
<dbReference type="FunFam" id="1.20.58.220:FF:000004">
    <property type="entry name" value="Phosphate-specific transport system accessory protein PhoU"/>
    <property type="match status" value="1"/>
</dbReference>
<evidence type="ECO:0000256" key="2">
    <source>
        <dbReference type="ARBA" id="ARBA00008107"/>
    </source>
</evidence>
<dbReference type="GO" id="GO:0045936">
    <property type="term" value="P:negative regulation of phosphate metabolic process"/>
    <property type="evidence" value="ECO:0007669"/>
    <property type="project" value="InterPro"/>
</dbReference>
<feature type="domain" description="PhoU" evidence="7">
    <location>
        <begin position="24"/>
        <end position="102"/>
    </location>
</feature>
<gene>
    <name evidence="8" type="primary">phoU2_2</name>
    <name evidence="8" type="ORF">NRB56_23710</name>
</gene>
<keyword evidence="4" id="KW-0813">Transport</keyword>
<evidence type="ECO:0000256" key="5">
    <source>
        <dbReference type="ARBA" id="ARBA00022490"/>
    </source>
</evidence>
<organism evidence="8 9">
    <name type="scientific">Nocardia aurantia</name>
    <dbReference type="NCBI Taxonomy" id="2585199"/>
    <lineage>
        <taxon>Bacteria</taxon>
        <taxon>Bacillati</taxon>
        <taxon>Actinomycetota</taxon>
        <taxon>Actinomycetes</taxon>
        <taxon>Mycobacteriales</taxon>
        <taxon>Nocardiaceae</taxon>
        <taxon>Nocardia</taxon>
    </lineage>
</organism>
<dbReference type="InterPro" id="IPR038078">
    <property type="entry name" value="PhoU-like_sf"/>
</dbReference>
<dbReference type="Pfam" id="PF01895">
    <property type="entry name" value="PhoU"/>
    <property type="match status" value="2"/>
</dbReference>
<proteinExistence type="inferred from homology"/>
<protein>
    <submittedName>
        <fullName evidence="8">Phosphate-specific transport system accessory protein PhoU</fullName>
    </submittedName>
</protein>
<accession>A0A7K0DM83</accession>
<evidence type="ECO:0000256" key="4">
    <source>
        <dbReference type="ARBA" id="ARBA00022448"/>
    </source>
</evidence>
<comment type="caution">
    <text evidence="8">The sequence shown here is derived from an EMBL/GenBank/DDBJ whole genome shotgun (WGS) entry which is preliminary data.</text>
</comment>
<keyword evidence="9" id="KW-1185">Reference proteome</keyword>